<evidence type="ECO:0000256" key="1">
    <source>
        <dbReference type="SAM" id="MobiDB-lite"/>
    </source>
</evidence>
<feature type="region of interest" description="Disordered" evidence="1">
    <location>
        <begin position="125"/>
        <end position="147"/>
    </location>
</feature>
<dbReference type="Proteomes" id="UP001345963">
    <property type="component" value="Unassembled WGS sequence"/>
</dbReference>
<proteinExistence type="predicted"/>
<feature type="region of interest" description="Disordered" evidence="1">
    <location>
        <begin position="33"/>
        <end position="112"/>
    </location>
</feature>
<keyword evidence="3" id="KW-1185">Reference proteome</keyword>
<reference evidence="2 3" key="1">
    <citation type="submission" date="2021-07" db="EMBL/GenBank/DDBJ databases">
        <authorList>
            <person name="Palmer J.M."/>
        </authorList>
    </citation>
    <scope>NUCLEOTIDE SEQUENCE [LARGE SCALE GENOMIC DNA]</scope>
    <source>
        <strain evidence="2 3">AT_MEX2019</strain>
        <tissue evidence="2">Muscle</tissue>
    </source>
</reference>
<sequence>MGGAAASLGDSAMAGEDAGILAAALTLSGHGTHPLAGRTTGRFSTPAFPTAGGRRRLCCRIRVQPGEQAENSAQPPHAPSAPAAPERTEPPDRPADVSLPPPSAAEPSDHWRSLAYRLRGPILAENSVRGSVAEDPGMQTSRQHDGR</sequence>
<evidence type="ECO:0000313" key="3">
    <source>
        <dbReference type="Proteomes" id="UP001345963"/>
    </source>
</evidence>
<organism evidence="2 3">
    <name type="scientific">Ataeniobius toweri</name>
    <dbReference type="NCBI Taxonomy" id="208326"/>
    <lineage>
        <taxon>Eukaryota</taxon>
        <taxon>Metazoa</taxon>
        <taxon>Chordata</taxon>
        <taxon>Craniata</taxon>
        <taxon>Vertebrata</taxon>
        <taxon>Euteleostomi</taxon>
        <taxon>Actinopterygii</taxon>
        <taxon>Neopterygii</taxon>
        <taxon>Teleostei</taxon>
        <taxon>Neoteleostei</taxon>
        <taxon>Acanthomorphata</taxon>
        <taxon>Ovalentaria</taxon>
        <taxon>Atherinomorphae</taxon>
        <taxon>Cyprinodontiformes</taxon>
        <taxon>Goodeidae</taxon>
        <taxon>Ataeniobius</taxon>
    </lineage>
</organism>
<evidence type="ECO:0000313" key="2">
    <source>
        <dbReference type="EMBL" id="MED6247880.1"/>
    </source>
</evidence>
<feature type="compositionally biased region" description="Basic and acidic residues" evidence="1">
    <location>
        <begin position="86"/>
        <end position="95"/>
    </location>
</feature>
<dbReference type="EMBL" id="JAHUTI010049598">
    <property type="protein sequence ID" value="MED6247880.1"/>
    <property type="molecule type" value="Genomic_DNA"/>
</dbReference>
<name>A0ABU7BCS8_9TELE</name>
<comment type="caution">
    <text evidence="2">The sequence shown here is derived from an EMBL/GenBank/DDBJ whole genome shotgun (WGS) entry which is preliminary data.</text>
</comment>
<gene>
    <name evidence="2" type="ORF">ATANTOWER_020126</name>
</gene>
<protein>
    <submittedName>
        <fullName evidence="2">Uncharacterized protein</fullName>
    </submittedName>
</protein>
<accession>A0ABU7BCS8</accession>